<dbReference type="EMBL" id="JARRAF010000023">
    <property type="protein sequence ID" value="MDK2125709.1"/>
    <property type="molecule type" value="Genomic_DNA"/>
</dbReference>
<name>A0ABT7E0Z6_9NEIS</name>
<dbReference type="InterPro" id="IPR000209">
    <property type="entry name" value="Peptidase_S8/S53_dom"/>
</dbReference>
<feature type="active site" description="Charge relay system" evidence="5">
    <location>
        <position position="578"/>
    </location>
</feature>
<keyword evidence="2 5" id="KW-0645">Protease</keyword>
<feature type="active site" description="Charge relay system" evidence="5">
    <location>
        <position position="150"/>
    </location>
</feature>
<sequence>MLLRHAVIACFLTFTLPVSAAYLDAPATLAAQRPDLARHTLPSVAMGNRFAETPSIKGLLRFKLGGLRELERLGITLHSVVGDVASVEVPLHQLAAVAASDTLVSFEVARPARRLLSTSVVQTGASRLRTGQAPNWTGATGKGVIVGIIDDGIDIRHADFRKPDGSTRLLAAWDQRESKRAGKPPASFSYGSECTAGAINSALRDGRSAANCLLDDPSGHGTHVAAIAAGNGAATGGGKPAFRYVGMAPEADLVIVNALDRDVTTSNAIVDALAYIKRTSKAAGKPAVVNMSFGSYHGPRDGTSNYERALSNAVEMGFMLVASAGNEAEVPVRVGGTIERGQTVSWPYLIHVGSQGEQAELWYPGADDYAVRVLGPVSGDRVCDSGWISSGSTPVVTETACGRLTFMSQVQANPENGDKQVLIDFKRGQSSLALGEWTIQIRADRADAASSYSLVGGEGGLEGSFVVPPGTLTRESLVDTATASKVIGVGAYVTRTDWNSLEGEVSFADRYTLGDLARFSSRGPRRVCSNLAKCPPQLKPELVAPGMAVFSALSGDMGLANGSMTDPDGVHVAEFGTSMAAPHVSGAIALLLQRNPDLTPEEVRAALLGQTALNRYSGNLARFDARKPLPDLPDYGWGYGILDVAAAWQALPAYRPLSFQPKAITRDGLRTLSVTLTPRKLDQGRAVNVYIVAQLPDGTLYQRHGSGWKPVSLPAPASAMLTLAEQQEISVYEGIKLTEGLSGTRIYVGFGADVEEMLGRGNYSLVDTLP</sequence>
<dbReference type="InterPro" id="IPR023828">
    <property type="entry name" value="Peptidase_S8_Ser-AS"/>
</dbReference>
<dbReference type="RefSeq" id="WP_284102021.1">
    <property type="nucleotide sequence ID" value="NZ_JARRAF010000023.1"/>
</dbReference>
<proteinExistence type="inferred from homology"/>
<dbReference type="Proteomes" id="UP001172778">
    <property type="component" value="Unassembled WGS sequence"/>
</dbReference>
<feature type="domain" description="Peptidase S8/S53" evidence="8">
    <location>
        <begin position="141"/>
        <end position="398"/>
    </location>
</feature>
<gene>
    <name evidence="9" type="ORF">PZA18_16770</name>
</gene>
<comment type="caution">
    <text evidence="9">The sequence shown here is derived from an EMBL/GenBank/DDBJ whole genome shotgun (WGS) entry which is preliminary data.</text>
</comment>
<feature type="signal peptide" evidence="7">
    <location>
        <begin position="1"/>
        <end position="20"/>
    </location>
</feature>
<dbReference type="Gene3D" id="2.60.120.1290">
    <property type="match status" value="1"/>
</dbReference>
<dbReference type="Pfam" id="PF00082">
    <property type="entry name" value="Peptidase_S8"/>
    <property type="match status" value="2"/>
</dbReference>
<dbReference type="PROSITE" id="PS00136">
    <property type="entry name" value="SUBTILASE_ASP"/>
    <property type="match status" value="1"/>
</dbReference>
<keyword evidence="10" id="KW-1185">Reference proteome</keyword>
<keyword evidence="3 5" id="KW-0378">Hydrolase</keyword>
<evidence type="ECO:0000313" key="10">
    <source>
        <dbReference type="Proteomes" id="UP001172778"/>
    </source>
</evidence>
<dbReference type="InterPro" id="IPR050131">
    <property type="entry name" value="Peptidase_S8_subtilisin-like"/>
</dbReference>
<evidence type="ECO:0000256" key="1">
    <source>
        <dbReference type="ARBA" id="ARBA00011073"/>
    </source>
</evidence>
<dbReference type="InterPro" id="IPR036852">
    <property type="entry name" value="Peptidase_S8/S53_dom_sf"/>
</dbReference>
<dbReference type="Gene3D" id="3.40.50.200">
    <property type="entry name" value="Peptidase S8/S53 domain"/>
    <property type="match status" value="1"/>
</dbReference>
<keyword evidence="4 5" id="KW-0720">Serine protease</keyword>
<feature type="active site" description="Charge relay system" evidence="5">
    <location>
        <position position="220"/>
    </location>
</feature>
<evidence type="ECO:0000259" key="8">
    <source>
        <dbReference type="Pfam" id="PF00082"/>
    </source>
</evidence>
<organism evidence="9 10">
    <name type="scientific">Parachitinimonas caeni</name>
    <dbReference type="NCBI Taxonomy" id="3031301"/>
    <lineage>
        <taxon>Bacteria</taxon>
        <taxon>Pseudomonadati</taxon>
        <taxon>Pseudomonadota</taxon>
        <taxon>Betaproteobacteria</taxon>
        <taxon>Neisseriales</taxon>
        <taxon>Chitinibacteraceae</taxon>
        <taxon>Parachitinimonas</taxon>
    </lineage>
</organism>
<protein>
    <submittedName>
        <fullName evidence="9">S8 family serine peptidase</fullName>
    </submittedName>
</protein>
<keyword evidence="7" id="KW-0732">Signal</keyword>
<evidence type="ECO:0000256" key="6">
    <source>
        <dbReference type="RuleBase" id="RU003355"/>
    </source>
</evidence>
<evidence type="ECO:0000256" key="3">
    <source>
        <dbReference type="ARBA" id="ARBA00022801"/>
    </source>
</evidence>
<accession>A0ABT7E0Z6</accession>
<dbReference type="PRINTS" id="PR00723">
    <property type="entry name" value="SUBTILISIN"/>
</dbReference>
<evidence type="ECO:0000313" key="9">
    <source>
        <dbReference type="EMBL" id="MDK2125709.1"/>
    </source>
</evidence>
<dbReference type="InterPro" id="IPR015500">
    <property type="entry name" value="Peptidase_S8_subtilisin-rel"/>
</dbReference>
<dbReference type="PROSITE" id="PS51892">
    <property type="entry name" value="SUBTILASE"/>
    <property type="match status" value="1"/>
</dbReference>
<dbReference type="InterPro" id="IPR023827">
    <property type="entry name" value="Peptidase_S8_Asp-AS"/>
</dbReference>
<comment type="similarity">
    <text evidence="1 5 6">Belongs to the peptidase S8 family.</text>
</comment>
<evidence type="ECO:0000256" key="5">
    <source>
        <dbReference type="PROSITE-ProRule" id="PRU01240"/>
    </source>
</evidence>
<dbReference type="PROSITE" id="PS00138">
    <property type="entry name" value="SUBTILASE_SER"/>
    <property type="match status" value="1"/>
</dbReference>
<dbReference type="PANTHER" id="PTHR43806:SF11">
    <property type="entry name" value="CEREVISIN-RELATED"/>
    <property type="match status" value="1"/>
</dbReference>
<feature type="domain" description="Peptidase S8/S53" evidence="8">
    <location>
        <begin position="473"/>
        <end position="612"/>
    </location>
</feature>
<dbReference type="SUPFAM" id="SSF52743">
    <property type="entry name" value="Subtilisin-like"/>
    <property type="match status" value="1"/>
</dbReference>
<evidence type="ECO:0000256" key="4">
    <source>
        <dbReference type="ARBA" id="ARBA00022825"/>
    </source>
</evidence>
<feature type="chain" id="PRO_5047452847" evidence="7">
    <location>
        <begin position="21"/>
        <end position="770"/>
    </location>
</feature>
<reference evidence="9" key="1">
    <citation type="submission" date="2023-03" db="EMBL/GenBank/DDBJ databases">
        <title>Chitinimonas shenzhenensis gen. nov., sp. nov., a novel member of family Burkholderiaceae isolated from activated sludge collected in Shen Zhen, China.</title>
        <authorList>
            <person name="Wang X."/>
        </authorList>
    </citation>
    <scope>NUCLEOTIDE SEQUENCE</scope>
    <source>
        <strain evidence="9">DQS-5</strain>
    </source>
</reference>
<dbReference type="PANTHER" id="PTHR43806">
    <property type="entry name" value="PEPTIDASE S8"/>
    <property type="match status" value="1"/>
</dbReference>
<evidence type="ECO:0000256" key="7">
    <source>
        <dbReference type="SAM" id="SignalP"/>
    </source>
</evidence>
<evidence type="ECO:0000256" key="2">
    <source>
        <dbReference type="ARBA" id="ARBA00022670"/>
    </source>
</evidence>